<feature type="domain" description="Temptin Cys/Cys disulfide" evidence="2">
    <location>
        <begin position="16"/>
        <end position="59"/>
    </location>
</feature>
<gene>
    <name evidence="3" type="ORF">BaRGS_00017205</name>
</gene>
<name>A0ABD0KWY3_9CAEN</name>
<feature type="non-terminal residue" evidence="3">
    <location>
        <position position="60"/>
    </location>
</feature>
<dbReference type="AlphaFoldDB" id="A0ABD0KWY3"/>
<evidence type="ECO:0000259" key="2">
    <source>
        <dbReference type="Pfam" id="PF24784"/>
    </source>
</evidence>
<protein>
    <recommendedName>
        <fullName evidence="2">Temptin Cys/Cys disulfide domain-containing protein</fullName>
    </recommendedName>
</protein>
<evidence type="ECO:0000313" key="3">
    <source>
        <dbReference type="EMBL" id="KAK7491566.1"/>
    </source>
</evidence>
<sequence>MFLKLLLPLALVIVVTGFQTFQSLIPNGDKVPNPCDSSTIWAGVGHLNPAGGGPRNPFGL</sequence>
<evidence type="ECO:0000256" key="1">
    <source>
        <dbReference type="SAM" id="SignalP"/>
    </source>
</evidence>
<dbReference type="Proteomes" id="UP001519460">
    <property type="component" value="Unassembled WGS sequence"/>
</dbReference>
<proteinExistence type="predicted"/>
<feature type="chain" id="PRO_5044891536" description="Temptin Cys/Cys disulfide domain-containing protein" evidence="1">
    <location>
        <begin position="18"/>
        <end position="60"/>
    </location>
</feature>
<evidence type="ECO:0000313" key="4">
    <source>
        <dbReference type="Proteomes" id="UP001519460"/>
    </source>
</evidence>
<feature type="signal peptide" evidence="1">
    <location>
        <begin position="1"/>
        <end position="17"/>
    </location>
</feature>
<keyword evidence="4" id="KW-1185">Reference proteome</keyword>
<organism evidence="3 4">
    <name type="scientific">Batillaria attramentaria</name>
    <dbReference type="NCBI Taxonomy" id="370345"/>
    <lineage>
        <taxon>Eukaryota</taxon>
        <taxon>Metazoa</taxon>
        <taxon>Spiralia</taxon>
        <taxon>Lophotrochozoa</taxon>
        <taxon>Mollusca</taxon>
        <taxon>Gastropoda</taxon>
        <taxon>Caenogastropoda</taxon>
        <taxon>Sorbeoconcha</taxon>
        <taxon>Cerithioidea</taxon>
        <taxon>Batillariidae</taxon>
        <taxon>Batillaria</taxon>
    </lineage>
</organism>
<comment type="caution">
    <text evidence="3">The sequence shown here is derived from an EMBL/GenBank/DDBJ whole genome shotgun (WGS) entry which is preliminary data.</text>
</comment>
<dbReference type="Pfam" id="PF24784">
    <property type="entry name" value="Temptin_C"/>
    <property type="match status" value="1"/>
</dbReference>
<reference evidence="3 4" key="1">
    <citation type="journal article" date="2023" name="Sci. Data">
        <title>Genome assembly of the Korean intertidal mud-creeper Batillaria attramentaria.</title>
        <authorList>
            <person name="Patra A.K."/>
            <person name="Ho P.T."/>
            <person name="Jun S."/>
            <person name="Lee S.J."/>
            <person name="Kim Y."/>
            <person name="Won Y.J."/>
        </authorList>
    </citation>
    <scope>NUCLEOTIDE SEQUENCE [LARGE SCALE GENOMIC DNA]</scope>
    <source>
        <strain evidence="3">Wonlab-2016</strain>
    </source>
</reference>
<accession>A0ABD0KWY3</accession>
<keyword evidence="1" id="KW-0732">Signal</keyword>
<dbReference type="EMBL" id="JACVVK020000113">
    <property type="protein sequence ID" value="KAK7491566.1"/>
    <property type="molecule type" value="Genomic_DNA"/>
</dbReference>
<dbReference type="InterPro" id="IPR057626">
    <property type="entry name" value="S-S_Temptin"/>
</dbReference>